<dbReference type="PANTHER" id="PTHR21525:SF9">
    <property type="entry name" value="CHANNEL_COLICIN DOMAIN-CONTAINING PROTEIN"/>
    <property type="match status" value="1"/>
</dbReference>
<keyword evidence="3" id="KW-1185">Reference proteome</keyword>
<dbReference type="RefSeq" id="WP_106836802.1">
    <property type="nucleotide sequence ID" value="NZ_JARMEW010000051.1"/>
</dbReference>
<proteinExistence type="predicted"/>
<sequence>MNRLGVTAVLGAQNRISPELLNIVRASRVARRELGHLEQSTQDVADELRNVRRAAEQSEQAFRQEIQGMRREVERLETELRSLSSTRARPTITADNQAEREIARVRNEVRDLNGTKAEVILTAAVTGATAGAGVVGGIGLFDQIVASAEAEARRAVIGATKEEMARYRKQVTELTTLNKSVDRATVSDLLTDSERYSGKAGLDQASAYSISQQALKLNAIRPDMGGVEEYQKTMFAMKNAWKDINDTGRFGDSLARVAKNTTDIRGEALDSLIEYSVQVTKFLDTPEKLAALMEEMNGLWSIDKGFDALKETTLKLYNEGDLTNALKTAYESMGIESKEAQKQAEEEAKTVQKLISSGDIAKRQSAVGMLMQTFGSIKDEEVRQALLNEIGSGPGEDLGTKAFAELLRKAGGISQSQHDQYKLKGELDKSFQVYKDSNPLNGFQQAKNTLINEFIELGVVVGQDLAPAMEFLSAKVKWLKEKLDGMSPEGALGTLSVVGVGIAAGLWGLKAAAFAAGRALWNVAAGQFAQDVGDAASGGGTGETGNRRNRHRRTIRREDLRRGAIRRAGGTVGESASDIASRAGAMGSRFSMLSKVMKKVPMIGALLGAVDVAATAATEGNSKNLWGSIGGWLGGVGGGALAGAALGSVGAGPIGTFVGGIVGAIGGAIGGEAFGKWLFDVAEDGMGAISQYASGISSKIDGFLAPAKQEFDRFWGNMPDGFVASLGYIVGYGSEKFSQLRDMGWQKAGELAVAMGQKGIEIKDAFVGWVSTLPGSIKKWLDEAAKMFDQFIVDVQTWFSNLPSTIETGITSTFQDLASGFTLGKTTAKAKPYANGGVIDRPHLGLVGEAGPEAIIPLSSGRKNRAYELWKQVGARLGIDTNKWENRVAAVKGFIDDNNDPIGYAAGVVEGTSNSFKKMIKQRWNNYHASMSSATSIDDAMRLRADAHRTRNLDLKFGKALKFVGKAVKPIGYAMDVWDIANADNKQERNRTIMKVIGGMGGGALGGVIAGAALGSIAAPGAGTMAGGALGGLAGTVGGEWLATTLYDKYQEPIDGAIDNIGSMIGNGYANTRNWLGNKVQSAKDNILGVGAGLSNLFGWGKKYANGGMINKPHLGLVGEAGPEVIIPLSAGRRKRALELLGHTTRKLGVTPYANGGMVGPLRSSFGSNQPKVVQVKVDAPIQLHLHISGDINQEKFIALLKSPAVMNQLSQSVEKLIVDAVETNGGAA</sequence>
<evidence type="ECO:0000313" key="2">
    <source>
        <dbReference type="EMBL" id="PSK01938.1"/>
    </source>
</evidence>
<dbReference type="PANTHER" id="PTHR21525">
    <property type="entry name" value="MOTILE SPERM PROTEIN"/>
    <property type="match status" value="1"/>
</dbReference>
<gene>
    <name evidence="2" type="ORF">C7R92_31010</name>
</gene>
<comment type="caution">
    <text evidence="2">The sequence shown here is derived from an EMBL/GenBank/DDBJ whole genome shotgun (WGS) entry which is preliminary data.</text>
</comment>
<protein>
    <submittedName>
        <fullName evidence="2">Uncharacterized protein</fullName>
    </submittedName>
</protein>
<name>A0ABX5FFX2_9BACL</name>
<reference evidence="2 3" key="1">
    <citation type="submission" date="2018-03" db="EMBL/GenBank/DDBJ databases">
        <title>Brevisbacillus phylogenomics.</title>
        <authorList>
            <person name="Dunlap C."/>
        </authorList>
    </citation>
    <scope>NUCLEOTIDE SEQUENCE [LARGE SCALE GENOMIC DNA]</scope>
    <source>
        <strain evidence="2 3">NRRL B-41110</strain>
    </source>
</reference>
<evidence type="ECO:0000313" key="3">
    <source>
        <dbReference type="Proteomes" id="UP000241645"/>
    </source>
</evidence>
<feature type="coiled-coil region" evidence="1">
    <location>
        <begin position="37"/>
        <end position="115"/>
    </location>
</feature>
<keyword evidence="1" id="KW-0175">Coiled coil</keyword>
<dbReference type="EMBL" id="PXZO01000073">
    <property type="protein sequence ID" value="PSK01938.1"/>
    <property type="molecule type" value="Genomic_DNA"/>
</dbReference>
<organism evidence="2 3">
    <name type="scientific">Brevibacillus porteri</name>
    <dbReference type="NCBI Taxonomy" id="2126350"/>
    <lineage>
        <taxon>Bacteria</taxon>
        <taxon>Bacillati</taxon>
        <taxon>Bacillota</taxon>
        <taxon>Bacilli</taxon>
        <taxon>Bacillales</taxon>
        <taxon>Paenibacillaceae</taxon>
        <taxon>Brevibacillus</taxon>
    </lineage>
</organism>
<accession>A0ABX5FFX2</accession>
<dbReference type="Proteomes" id="UP000241645">
    <property type="component" value="Unassembled WGS sequence"/>
</dbReference>
<dbReference type="GeneID" id="95754498"/>
<dbReference type="Gene3D" id="1.20.1170.10">
    <property type="match status" value="1"/>
</dbReference>
<evidence type="ECO:0000256" key="1">
    <source>
        <dbReference type="SAM" id="Coils"/>
    </source>
</evidence>